<sequence length="392" mass="40555">MAAVRLAVEADAAAGVSGGSHLAEHPPRRRRVRPARPLPPRPGRPPPGQAERERSHSSRAARSPRTGPRCSSLEPLPRSPCGPPPQRPVASGTRSRSGSRNARPAGTAPESPCPARPLAAAGAPVDVLVREASQHPQSKRPAVTSQIAHVGGCSSCASRACPRCRGRGVRGLLGPRGLRLLRRLCRHCAGTGNASSGPGRLVDSSVVMSGISSICLAGAGGALCVAGTGATVVPLLGAVLARAASAACSAMNRITELQAAEHWVVDLAAYVQATAGTLARLRSLGGPRAAGSEEELSRAAERVAELLERLDGLVKGYAERCTVGKAFEIVVFHQRREEIMGALGLWNTSVLQALQLLQQEALVQQQETLEAIVGEVRALSVAARAQAVVAGA</sequence>
<feature type="compositionally biased region" description="Pro residues" evidence="1">
    <location>
        <begin position="36"/>
        <end position="48"/>
    </location>
</feature>
<evidence type="ECO:0000313" key="2">
    <source>
        <dbReference type="EMBL" id="CAE4580080.1"/>
    </source>
</evidence>
<reference evidence="2" key="1">
    <citation type="submission" date="2021-01" db="EMBL/GenBank/DDBJ databases">
        <authorList>
            <person name="Corre E."/>
            <person name="Pelletier E."/>
            <person name="Niang G."/>
            <person name="Scheremetjew M."/>
            <person name="Finn R."/>
            <person name="Kale V."/>
            <person name="Holt S."/>
            <person name="Cochrane G."/>
            <person name="Meng A."/>
            <person name="Brown T."/>
            <person name="Cohen L."/>
        </authorList>
    </citation>
    <scope>NUCLEOTIDE SEQUENCE</scope>
    <source>
        <strain evidence="2">CCMP3105</strain>
    </source>
</reference>
<feature type="region of interest" description="Disordered" evidence="1">
    <location>
        <begin position="1"/>
        <end position="118"/>
    </location>
</feature>
<evidence type="ECO:0000256" key="1">
    <source>
        <dbReference type="SAM" id="MobiDB-lite"/>
    </source>
</evidence>
<accession>A0A7S4QDA2</accession>
<gene>
    <name evidence="2" type="ORF">AMON00008_LOCUS18582</name>
</gene>
<feature type="compositionally biased region" description="Pro residues" evidence="1">
    <location>
        <begin position="77"/>
        <end position="87"/>
    </location>
</feature>
<dbReference type="AlphaFoldDB" id="A0A7S4QDA2"/>
<name>A0A7S4QDA2_9DINO</name>
<proteinExistence type="predicted"/>
<protein>
    <submittedName>
        <fullName evidence="2">Uncharacterized protein</fullName>
    </submittedName>
</protein>
<feature type="compositionally biased region" description="Low complexity" evidence="1">
    <location>
        <begin position="1"/>
        <end position="15"/>
    </location>
</feature>
<dbReference type="EMBL" id="HBNR01027410">
    <property type="protein sequence ID" value="CAE4580080.1"/>
    <property type="molecule type" value="Transcribed_RNA"/>
</dbReference>
<organism evidence="2">
    <name type="scientific">Alexandrium monilatum</name>
    <dbReference type="NCBI Taxonomy" id="311494"/>
    <lineage>
        <taxon>Eukaryota</taxon>
        <taxon>Sar</taxon>
        <taxon>Alveolata</taxon>
        <taxon>Dinophyceae</taxon>
        <taxon>Gonyaulacales</taxon>
        <taxon>Pyrocystaceae</taxon>
        <taxon>Alexandrium</taxon>
    </lineage>
</organism>